<evidence type="ECO:0000313" key="1">
    <source>
        <dbReference type="EMBL" id="QTD52074.1"/>
    </source>
</evidence>
<dbReference type="Pfam" id="PF04134">
    <property type="entry name" value="DCC1-like"/>
    <property type="match status" value="1"/>
</dbReference>
<name>A0A8A4TSE6_SULCO</name>
<dbReference type="AlphaFoldDB" id="A0A8A4TSE6"/>
<dbReference type="KEGG" id="scor:J3U87_06335"/>
<dbReference type="GO" id="GO:0015035">
    <property type="term" value="F:protein-disulfide reductase activity"/>
    <property type="evidence" value="ECO:0007669"/>
    <property type="project" value="InterPro"/>
</dbReference>
<organism evidence="1 2">
    <name type="scientific">Sulfidibacter corallicola</name>
    <dbReference type="NCBI Taxonomy" id="2818388"/>
    <lineage>
        <taxon>Bacteria</taxon>
        <taxon>Pseudomonadati</taxon>
        <taxon>Acidobacteriota</taxon>
        <taxon>Holophagae</taxon>
        <taxon>Acanthopleuribacterales</taxon>
        <taxon>Acanthopleuribacteraceae</taxon>
        <taxon>Sulfidibacter</taxon>
    </lineage>
</organism>
<dbReference type="EMBL" id="CP071793">
    <property type="protein sequence ID" value="QTD52074.1"/>
    <property type="molecule type" value="Genomic_DNA"/>
</dbReference>
<dbReference type="PANTHER" id="PTHR33639">
    <property type="entry name" value="THIOL-DISULFIDE OXIDOREDUCTASE DCC"/>
    <property type="match status" value="1"/>
</dbReference>
<evidence type="ECO:0000313" key="2">
    <source>
        <dbReference type="Proteomes" id="UP000663929"/>
    </source>
</evidence>
<dbReference type="RefSeq" id="WP_237382184.1">
    <property type="nucleotide sequence ID" value="NZ_CP071793.1"/>
</dbReference>
<dbReference type="Proteomes" id="UP000663929">
    <property type="component" value="Chromosome"/>
</dbReference>
<reference evidence="1" key="1">
    <citation type="submission" date="2021-03" db="EMBL/GenBank/DDBJ databases">
        <title>Acanthopleuribacteraceae sp. M133.</title>
        <authorList>
            <person name="Wang G."/>
        </authorList>
    </citation>
    <scope>NUCLEOTIDE SEQUENCE</scope>
    <source>
        <strain evidence="1">M133</strain>
    </source>
</reference>
<dbReference type="PANTHER" id="PTHR33639:SF2">
    <property type="entry name" value="DUF393 DOMAIN-CONTAINING PROTEIN"/>
    <property type="match status" value="1"/>
</dbReference>
<dbReference type="InterPro" id="IPR007263">
    <property type="entry name" value="DCC1-like"/>
</dbReference>
<keyword evidence="2" id="KW-1185">Reference proteome</keyword>
<accession>A0A8A4TSE6</accession>
<sequence length="131" mass="14879">MEKAVVLFDGVCNFCVGSVQFIYKRDPKGRFRFASLQSEAGQALLREHRLPADDFDSMVLIEGDRVHLRSSAALHVARGLKAPWSLLAIFLVVPRPIRDLGYRLIAGNRYRLFGKREACMVPTPEFQARFL</sequence>
<proteinExistence type="predicted"/>
<protein>
    <submittedName>
        <fullName evidence="1">Thiol-disulfide oxidoreductase DCC family protein</fullName>
    </submittedName>
</protein>
<gene>
    <name evidence="1" type="ORF">J3U87_06335</name>
</gene>
<dbReference type="InterPro" id="IPR052927">
    <property type="entry name" value="DCC_oxidoreductase"/>
</dbReference>